<evidence type="ECO:0000256" key="11">
    <source>
        <dbReference type="ARBA" id="ARBA00023254"/>
    </source>
</evidence>
<keyword evidence="5" id="KW-0963">Cytoplasm</keyword>
<evidence type="ECO:0000256" key="10">
    <source>
        <dbReference type="ARBA" id="ARBA00023242"/>
    </source>
</evidence>
<dbReference type="Proteomes" id="UP000095300">
    <property type="component" value="Unassembled WGS sequence"/>
</dbReference>
<keyword evidence="10" id="KW-0539">Nucleus</keyword>
<sequence>MSFECVTKSDGRHKGVGNSENYFQKYILDEERRLKTNETRQQKVPNPNHSSIPLDVDICNELREYKNQDILEQKRRQKLRCESHELRLLQNQLQVAFVSRELAEQRAEQEKRKQLEIQRKREEDDNWLAECEKSKRIILQQEEKERQKKNKVREILQEQMREMQQKRKNEFESVIKDREDMEKTLKHIQAEEKAEKDLSQRFRDLCRKEMEECVRSREIQRQLEKEQNLDDTEKLMAYQMERDEMKSRMEAQKRQIIAEKMALSERIGNELAAVKSEKEKREELLISLLIEERKAKEDLKYRQNIERKIREQGAIKSQLEAYRKEIAAQKQLKLQEEEKRIREEFMRQMAEQDKLDQLSDEKRRRKVMEHNKALREMIELRRSQRAEEIAERISEYGRLLKTEQRRNQCIEDERIRILQSTPKELLRYLPPGVIKPSDREFLSLQPE</sequence>
<organism evidence="16 17">
    <name type="scientific">Stomoxys calcitrans</name>
    <name type="common">Stable fly</name>
    <name type="synonym">Conops calcitrans</name>
    <dbReference type="NCBI Taxonomy" id="35570"/>
    <lineage>
        <taxon>Eukaryota</taxon>
        <taxon>Metazoa</taxon>
        <taxon>Ecdysozoa</taxon>
        <taxon>Arthropoda</taxon>
        <taxon>Hexapoda</taxon>
        <taxon>Insecta</taxon>
        <taxon>Pterygota</taxon>
        <taxon>Neoptera</taxon>
        <taxon>Endopterygota</taxon>
        <taxon>Diptera</taxon>
        <taxon>Brachycera</taxon>
        <taxon>Muscomorpha</taxon>
        <taxon>Muscoidea</taxon>
        <taxon>Muscidae</taxon>
        <taxon>Stomoxys</taxon>
    </lineage>
</organism>
<keyword evidence="17" id="KW-1185">Reference proteome</keyword>
<evidence type="ECO:0000256" key="8">
    <source>
        <dbReference type="ARBA" id="ARBA00023069"/>
    </source>
</evidence>
<gene>
    <name evidence="16" type="primary">106087183</name>
</gene>
<dbReference type="InterPro" id="IPR043597">
    <property type="entry name" value="TPH_dom"/>
</dbReference>
<reference evidence="16" key="1">
    <citation type="submission" date="2020-05" db="UniProtKB">
        <authorList>
            <consortium name="EnsemblMetazoa"/>
        </authorList>
    </citation>
    <scope>IDENTIFICATION</scope>
    <source>
        <strain evidence="16">USDA</strain>
    </source>
</reference>
<protein>
    <recommendedName>
        <fullName evidence="4">Meiosis-specific nuclear structural protein 1</fullName>
    </recommendedName>
</protein>
<evidence type="ECO:0000256" key="7">
    <source>
        <dbReference type="ARBA" id="ARBA00023054"/>
    </source>
</evidence>
<evidence type="ECO:0000256" key="5">
    <source>
        <dbReference type="ARBA" id="ARBA00022490"/>
    </source>
</evidence>
<feature type="coiled-coil region" evidence="14">
    <location>
        <begin position="235"/>
        <end position="266"/>
    </location>
</feature>
<dbReference type="GO" id="GO:0044782">
    <property type="term" value="P:cilium organization"/>
    <property type="evidence" value="ECO:0007669"/>
    <property type="project" value="TreeGrafter"/>
</dbReference>
<keyword evidence="6" id="KW-0282">Flagellum</keyword>
<dbReference type="AlphaFoldDB" id="A0A1I8NVE9"/>
<evidence type="ECO:0000313" key="17">
    <source>
        <dbReference type="Proteomes" id="UP000095300"/>
    </source>
</evidence>
<keyword evidence="12" id="KW-0966">Cell projection</keyword>
<keyword evidence="8" id="KW-0969">Cilium</keyword>
<evidence type="ECO:0000256" key="4">
    <source>
        <dbReference type="ARBA" id="ARBA00014813"/>
    </source>
</evidence>
<dbReference type="InterPro" id="IPR026504">
    <property type="entry name" value="MNS1"/>
</dbReference>
<evidence type="ECO:0000256" key="12">
    <source>
        <dbReference type="ARBA" id="ARBA00023273"/>
    </source>
</evidence>
<dbReference type="Pfam" id="PF13868">
    <property type="entry name" value="TPH"/>
    <property type="match status" value="1"/>
</dbReference>
<comment type="function">
    <text evidence="13">Microtubule inner protein (MIP) part of the dynein-decorated doublet microtubules (DMTs) in cilia axoneme, which is required for motile cilia beating. May play a role in the control of meiotic division and germ cell differentiation through regulation of pairing and recombination during meiosis. Required for sperm flagella assembly. May play a role in the assembly and function of the outer dynein arm-docking complex (ODA-DC). ODA-DC mediates outer dynein arms (ODA) binding onto the axonemal doublet microtubules.</text>
</comment>
<dbReference type="STRING" id="35570.A0A1I8NVE9"/>
<dbReference type="PANTHER" id="PTHR19265">
    <property type="entry name" value="MEIOSIS-SPECIFIC NUCLEAR STRUCTURAL PROTEIN 1"/>
    <property type="match status" value="1"/>
</dbReference>
<dbReference type="PANTHER" id="PTHR19265:SF0">
    <property type="entry name" value="MEIOSIS-SPECIFIC NUCLEAR STRUCTURAL PROTEIN 1"/>
    <property type="match status" value="1"/>
</dbReference>
<accession>A0A1I8NVE9</accession>
<dbReference type="KEGG" id="scac:106087183"/>
<dbReference type="EnsemblMetazoa" id="SCAU002370-RA">
    <property type="protein sequence ID" value="SCAU002370-PA"/>
    <property type="gene ID" value="SCAU002370"/>
</dbReference>
<comment type="similarity">
    <text evidence="3">Belongs to the MNS1 family.</text>
</comment>
<name>A0A1I8NVE9_STOCA</name>
<comment type="subcellular location">
    <subcellularLocation>
        <location evidence="2">Cytoplasm</location>
        <location evidence="2">Cytoskeleton</location>
        <location evidence="2">Flagellum axoneme</location>
    </subcellularLocation>
    <subcellularLocation>
        <location evidence="1">Nucleus</location>
    </subcellularLocation>
</comment>
<evidence type="ECO:0000256" key="14">
    <source>
        <dbReference type="SAM" id="Coils"/>
    </source>
</evidence>
<dbReference type="GO" id="GO:0051321">
    <property type="term" value="P:meiotic cell cycle"/>
    <property type="evidence" value="ECO:0007669"/>
    <property type="project" value="UniProtKB-KW"/>
</dbReference>
<dbReference type="GO" id="GO:0031514">
    <property type="term" value="C:motile cilium"/>
    <property type="evidence" value="ECO:0007669"/>
    <property type="project" value="TreeGrafter"/>
</dbReference>
<dbReference type="OrthoDB" id="197839at2759"/>
<feature type="coiled-coil region" evidence="14">
    <location>
        <begin position="100"/>
        <end position="191"/>
    </location>
</feature>
<evidence type="ECO:0000259" key="15">
    <source>
        <dbReference type="Pfam" id="PF13868"/>
    </source>
</evidence>
<dbReference type="GO" id="GO:0005634">
    <property type="term" value="C:nucleus"/>
    <property type="evidence" value="ECO:0007669"/>
    <property type="project" value="UniProtKB-SubCell"/>
</dbReference>
<feature type="domain" description="Trichohyalin-plectin-homology" evidence="15">
    <location>
        <begin position="80"/>
        <end position="431"/>
    </location>
</feature>
<evidence type="ECO:0000256" key="3">
    <source>
        <dbReference type="ARBA" id="ARBA00009158"/>
    </source>
</evidence>
<evidence type="ECO:0000313" key="16">
    <source>
        <dbReference type="EnsemblMetazoa" id="SCAU002370-PA"/>
    </source>
</evidence>
<dbReference type="VEuPathDB" id="VectorBase:SCAU002370"/>
<evidence type="ECO:0000256" key="13">
    <source>
        <dbReference type="ARBA" id="ARBA00046114"/>
    </source>
</evidence>
<evidence type="ECO:0000256" key="9">
    <source>
        <dbReference type="ARBA" id="ARBA00023212"/>
    </source>
</evidence>
<keyword evidence="11" id="KW-0469">Meiosis</keyword>
<evidence type="ECO:0000256" key="2">
    <source>
        <dbReference type="ARBA" id="ARBA00004611"/>
    </source>
</evidence>
<keyword evidence="9" id="KW-0206">Cytoskeleton</keyword>
<evidence type="ECO:0000256" key="6">
    <source>
        <dbReference type="ARBA" id="ARBA00022846"/>
    </source>
</evidence>
<proteinExistence type="inferred from homology"/>
<keyword evidence="7 14" id="KW-0175">Coiled coil</keyword>
<evidence type="ECO:0000256" key="1">
    <source>
        <dbReference type="ARBA" id="ARBA00004123"/>
    </source>
</evidence>